<evidence type="ECO:0000256" key="5">
    <source>
        <dbReference type="ARBA" id="ARBA00023268"/>
    </source>
</evidence>
<dbReference type="GO" id="GO:0006508">
    <property type="term" value="P:proteolysis"/>
    <property type="evidence" value="ECO:0007669"/>
    <property type="project" value="UniProtKB-KW"/>
</dbReference>
<dbReference type="InterPro" id="IPR013783">
    <property type="entry name" value="Ig-like_fold"/>
</dbReference>
<evidence type="ECO:0000259" key="9">
    <source>
        <dbReference type="Pfam" id="PF00912"/>
    </source>
</evidence>
<keyword evidence="5" id="KW-0511">Multifunctional enzyme</keyword>
<evidence type="ECO:0000256" key="2">
    <source>
        <dbReference type="ARBA" id="ARBA00022670"/>
    </source>
</evidence>
<dbReference type="SUPFAM" id="SSF49265">
    <property type="entry name" value="Fibronectin type III"/>
    <property type="match status" value="1"/>
</dbReference>
<dbReference type="GO" id="GO:0009002">
    <property type="term" value="F:serine-type D-Ala-D-Ala carboxypeptidase activity"/>
    <property type="evidence" value="ECO:0007669"/>
    <property type="project" value="UniProtKB-EC"/>
</dbReference>
<dbReference type="PANTHER" id="PTHR32282:SF33">
    <property type="entry name" value="PEPTIDOGLYCAN GLYCOSYLTRANSFERASE"/>
    <property type="match status" value="1"/>
</dbReference>
<evidence type="ECO:0000256" key="6">
    <source>
        <dbReference type="ARBA" id="ARBA00034000"/>
    </source>
</evidence>
<dbReference type="Gene3D" id="1.10.3810.10">
    <property type="entry name" value="Biosynthetic peptidoglycan transglycosylase-like"/>
    <property type="match status" value="1"/>
</dbReference>
<comment type="catalytic activity">
    <reaction evidence="7">
        <text>[GlcNAc-(1-&gt;4)-Mur2Ac(oyl-L-Ala-gamma-D-Glu-L-Lys-D-Ala-D-Ala)](n)-di-trans,octa-cis-undecaprenyl diphosphate + beta-D-GlcNAc-(1-&gt;4)-Mur2Ac(oyl-L-Ala-gamma-D-Glu-L-Lys-D-Ala-D-Ala)-di-trans,octa-cis-undecaprenyl diphosphate = [GlcNAc-(1-&gt;4)-Mur2Ac(oyl-L-Ala-gamma-D-Glu-L-Lys-D-Ala-D-Ala)](n+1)-di-trans,octa-cis-undecaprenyl diphosphate + di-trans,octa-cis-undecaprenyl diphosphate + H(+)</text>
        <dbReference type="Rhea" id="RHEA:23708"/>
        <dbReference type="Rhea" id="RHEA-COMP:9602"/>
        <dbReference type="Rhea" id="RHEA-COMP:9603"/>
        <dbReference type="ChEBI" id="CHEBI:15378"/>
        <dbReference type="ChEBI" id="CHEBI:58405"/>
        <dbReference type="ChEBI" id="CHEBI:60033"/>
        <dbReference type="ChEBI" id="CHEBI:78435"/>
        <dbReference type="EC" id="2.4.99.28"/>
    </reaction>
</comment>
<keyword evidence="1 10" id="KW-0121">Carboxypeptidase</keyword>
<sequence length="1066" mass="117516">MRNIFAKWNRPWVRMTFKVTWITFKWVIIVGFLAGLIGGSAAFGYVSALVKKDPVRSQESIRQQMQENAVTGFAYFNDDNVIGQLRTEEDRRLVELTDIPQVVLDAVLAIEDKDFYNHRGIDFRGLYRAVTQKLLNEEVQTGGSTITQQLARRVFLTLDRDDGRKAREILLALRMERLMSKDEILLAYLNKIPYGNGATGYNLYGIKAAAKGLFNIDDLNKLNVAQAAYLAGLPQLPSQYSAFTGKPEFDEDGFKRAVTRQQLVLKRMLEEKKITNDQYQTALKFDLKASIPTASQKAYTTYPYLMIETEREAAEILLKIQKPDLDPKKNQAAYNEALKGVQAQLLRGGYQIYTTIDKTIYDSMHEISGNEKNFAPKDEKKGIEQVGAIMIDSKTGAIKGMIEGRNFFDEQLNHATQAFRQPGSTMKPIAAYIPALEKGVIQPATAVDDVPIILKDGVKGFHIPENWDHKFHGLMTARRALNQSYNIPAIDIFLNKVGINEAWEFAKKLGITSLQKEDYYAQTGVIGGLSRGTSVKELTGAYASIPNKGAFNEAFMIRSIKDSNGKIIYEHKDEPTAVYSEQSAYLITDMMKTVISQGTATDLMKKFKSYGKIEISGKTGSTQDDADAWFMGFTPDITVGVWIGYDQPINKLSSKTLQTNHAKDIWALIMNSTVEKKPELFPTKTFAKPSGIVSATVSTLSGKLPNELTSKSNLLVTDIFNKKFIPTEQDNVMVNAKISSYNGLNYLAQENTPADFVQEKIVIKRKKSISQLLKEVSAAMSKLPEKSRKSLDNYKPTDYNDDAPSEIDPRVDDGKAPDSPSSVIATKSGDTAVVTFQGSPNPDIVGYRFYRSDNHGKFLQLGGKVVLAGAETKFVDQVSASSLMGYYVTAVDVAGKESGPSRAAYTDGSSIDTLFVPPADGSQIPGSTPPGTGTNKEENSGTSEHPAGTGAESSTTHGTETNNHNSNGNGTTANNKDLPTAPTGVKAKEDGSGILLSWKANSTKEKVKQYNIYYSEKEKGTYAKLGTVKDTSEYHYSAKSYNGYYKITAINDAGESKTSVAIAFNN</sequence>
<dbReference type="InterPro" id="IPR036950">
    <property type="entry name" value="PBP_transglycosylase"/>
</dbReference>
<name>A0A6G3ZTF6_9BACL</name>
<evidence type="ECO:0000256" key="3">
    <source>
        <dbReference type="ARBA" id="ARBA00022676"/>
    </source>
</evidence>
<dbReference type="InterPro" id="IPR036116">
    <property type="entry name" value="FN3_sf"/>
</dbReference>
<dbReference type="SUPFAM" id="SSF53955">
    <property type="entry name" value="Lysozyme-like"/>
    <property type="match status" value="1"/>
</dbReference>
<comment type="caution">
    <text evidence="10">The sequence shown here is derived from an EMBL/GenBank/DDBJ whole genome shotgun (WGS) entry which is preliminary data.</text>
</comment>
<evidence type="ECO:0000256" key="8">
    <source>
        <dbReference type="SAM" id="MobiDB-lite"/>
    </source>
</evidence>
<accession>A0A6G3ZTF6</accession>
<dbReference type="SUPFAM" id="SSF56601">
    <property type="entry name" value="beta-lactamase/transpeptidase-like"/>
    <property type="match status" value="1"/>
</dbReference>
<dbReference type="PANTHER" id="PTHR32282">
    <property type="entry name" value="BINDING PROTEIN TRANSPEPTIDASE, PUTATIVE-RELATED"/>
    <property type="match status" value="1"/>
</dbReference>
<evidence type="ECO:0000313" key="10">
    <source>
        <dbReference type="EMBL" id="NEW05422.1"/>
    </source>
</evidence>
<feature type="compositionally biased region" description="Basic and acidic residues" evidence="8">
    <location>
        <begin position="807"/>
        <end position="816"/>
    </location>
</feature>
<dbReference type="InterPro" id="IPR001264">
    <property type="entry name" value="Glyco_trans_51"/>
</dbReference>
<dbReference type="Gene3D" id="2.60.40.10">
    <property type="entry name" value="Immunoglobulins"/>
    <property type="match status" value="2"/>
</dbReference>
<evidence type="ECO:0000256" key="4">
    <source>
        <dbReference type="ARBA" id="ARBA00022679"/>
    </source>
</evidence>
<dbReference type="EMBL" id="JAAIKC010000001">
    <property type="protein sequence ID" value="NEW05422.1"/>
    <property type="molecule type" value="Genomic_DNA"/>
</dbReference>
<keyword evidence="3" id="KW-0328">Glycosyltransferase</keyword>
<dbReference type="Gene3D" id="3.40.710.10">
    <property type="entry name" value="DD-peptidase/beta-lactamase superfamily"/>
    <property type="match status" value="1"/>
</dbReference>
<keyword evidence="2" id="KW-0378">Hydrolase</keyword>
<proteinExistence type="predicted"/>
<feature type="compositionally biased region" description="Low complexity" evidence="8">
    <location>
        <begin position="952"/>
        <end position="975"/>
    </location>
</feature>
<comment type="catalytic activity">
    <reaction evidence="6">
        <text>Preferential cleavage: (Ac)2-L-Lys-D-Ala-|-D-Ala. Also transpeptidation of peptidyl-alanyl moieties that are N-acyl substituents of D-alanine.</text>
        <dbReference type="EC" id="3.4.16.4"/>
    </reaction>
</comment>
<reference evidence="10" key="1">
    <citation type="submission" date="2020-02" db="EMBL/GenBank/DDBJ databases">
        <authorList>
            <person name="Shen X.-R."/>
            <person name="Zhang Y.-X."/>
        </authorList>
    </citation>
    <scope>NUCLEOTIDE SEQUENCE</scope>
    <source>
        <strain evidence="10">SYP-B3998</strain>
    </source>
</reference>
<evidence type="ECO:0000256" key="7">
    <source>
        <dbReference type="ARBA" id="ARBA00049902"/>
    </source>
</evidence>
<dbReference type="Pfam" id="PF00912">
    <property type="entry name" value="Transgly"/>
    <property type="match status" value="1"/>
</dbReference>
<feature type="domain" description="Glycosyl transferase family 51" evidence="9">
    <location>
        <begin position="79"/>
        <end position="268"/>
    </location>
</feature>
<dbReference type="GO" id="GO:0008955">
    <property type="term" value="F:peptidoglycan glycosyltransferase activity"/>
    <property type="evidence" value="ECO:0007669"/>
    <property type="project" value="UniProtKB-EC"/>
</dbReference>
<keyword evidence="2" id="KW-0645">Protease</keyword>
<keyword evidence="4" id="KW-0808">Transferase</keyword>
<feature type="region of interest" description="Disordered" evidence="8">
    <location>
        <begin position="784"/>
        <end position="823"/>
    </location>
</feature>
<dbReference type="InterPro" id="IPR050396">
    <property type="entry name" value="Glycosyltr_51/Transpeptidase"/>
</dbReference>
<dbReference type="CDD" id="cd00063">
    <property type="entry name" value="FN3"/>
    <property type="match status" value="1"/>
</dbReference>
<evidence type="ECO:0000256" key="1">
    <source>
        <dbReference type="ARBA" id="ARBA00022645"/>
    </source>
</evidence>
<organism evidence="10">
    <name type="scientific">Paenibacillus sp. SYP-B3998</name>
    <dbReference type="NCBI Taxonomy" id="2678564"/>
    <lineage>
        <taxon>Bacteria</taxon>
        <taxon>Bacillati</taxon>
        <taxon>Bacillota</taxon>
        <taxon>Bacilli</taxon>
        <taxon>Bacillales</taxon>
        <taxon>Paenibacillaceae</taxon>
        <taxon>Paenibacillus</taxon>
    </lineage>
</organism>
<dbReference type="RefSeq" id="WP_163942134.1">
    <property type="nucleotide sequence ID" value="NZ_JAAIKC010000001.1"/>
</dbReference>
<feature type="compositionally biased region" description="Polar residues" evidence="8">
    <location>
        <begin position="924"/>
        <end position="934"/>
    </location>
</feature>
<dbReference type="InterPro" id="IPR023346">
    <property type="entry name" value="Lysozyme-like_dom_sf"/>
</dbReference>
<protein>
    <submittedName>
        <fullName evidence="10">Carboxypeptidase</fullName>
    </submittedName>
</protein>
<dbReference type="InterPro" id="IPR003961">
    <property type="entry name" value="FN3_dom"/>
</dbReference>
<dbReference type="AlphaFoldDB" id="A0A6G3ZTF6"/>
<feature type="region of interest" description="Disordered" evidence="8">
    <location>
        <begin position="898"/>
        <end position="988"/>
    </location>
</feature>
<gene>
    <name evidence="10" type="ORF">GK047_05245</name>
</gene>
<dbReference type="InterPro" id="IPR012338">
    <property type="entry name" value="Beta-lactam/transpept-like"/>
</dbReference>